<gene>
    <name evidence="6" type="ORF">JK636_02345</name>
</gene>
<dbReference type="InterPro" id="IPR046335">
    <property type="entry name" value="LacI/GalR-like_sensor"/>
</dbReference>
<dbReference type="Proteomes" id="UP000632377">
    <property type="component" value="Unassembled WGS sequence"/>
</dbReference>
<dbReference type="PROSITE" id="PS50932">
    <property type="entry name" value="HTH_LACI_2"/>
    <property type="match status" value="1"/>
</dbReference>
<dbReference type="InterPro" id="IPR028082">
    <property type="entry name" value="Peripla_BP_I"/>
</dbReference>
<dbReference type="SUPFAM" id="SSF47413">
    <property type="entry name" value="lambda repressor-like DNA-binding domains"/>
    <property type="match status" value="1"/>
</dbReference>
<dbReference type="Pfam" id="PF13377">
    <property type="entry name" value="Peripla_BP_3"/>
    <property type="match status" value="1"/>
</dbReference>
<dbReference type="InterPro" id="IPR010982">
    <property type="entry name" value="Lambda_DNA-bd_dom_sf"/>
</dbReference>
<dbReference type="Gene3D" id="1.10.260.40">
    <property type="entry name" value="lambda repressor-like DNA-binding domains"/>
    <property type="match status" value="1"/>
</dbReference>
<dbReference type="CDD" id="cd01392">
    <property type="entry name" value="HTH_LacI"/>
    <property type="match status" value="1"/>
</dbReference>
<evidence type="ECO:0000259" key="4">
    <source>
        <dbReference type="PROSITE" id="PS50932"/>
    </source>
</evidence>
<dbReference type="InterPro" id="IPR000843">
    <property type="entry name" value="HTH_LacI"/>
</dbReference>
<organism evidence="6 7">
    <name type="scientific">Clostridium rhizosphaerae</name>
    <dbReference type="NCBI Taxonomy" id="2803861"/>
    <lineage>
        <taxon>Bacteria</taxon>
        <taxon>Bacillati</taxon>
        <taxon>Bacillota</taxon>
        <taxon>Clostridia</taxon>
        <taxon>Eubacteriales</taxon>
        <taxon>Clostridiaceae</taxon>
        <taxon>Clostridium</taxon>
    </lineage>
</organism>
<dbReference type="SUPFAM" id="SSF53822">
    <property type="entry name" value="Periplasmic binding protein-like I"/>
    <property type="match status" value="1"/>
</dbReference>
<dbReference type="EMBL" id="JAESWC010000001">
    <property type="protein sequence ID" value="MBL4934593.1"/>
    <property type="molecule type" value="Genomic_DNA"/>
</dbReference>
<keyword evidence="1" id="KW-0805">Transcription regulation</keyword>
<protein>
    <submittedName>
        <fullName evidence="6">LacI family DNA-binding transcriptional regulator</fullName>
    </submittedName>
</protein>
<comment type="caution">
    <text evidence="6">The sequence shown here is derived from an EMBL/GenBank/DDBJ whole genome shotgun (WGS) entry which is preliminary data.</text>
</comment>
<dbReference type="Gene3D" id="3.40.50.2300">
    <property type="match status" value="2"/>
</dbReference>
<evidence type="ECO:0000259" key="5">
    <source>
        <dbReference type="PROSITE" id="PS50943"/>
    </source>
</evidence>
<dbReference type="Pfam" id="PF00356">
    <property type="entry name" value="LacI"/>
    <property type="match status" value="1"/>
</dbReference>
<keyword evidence="7" id="KW-1185">Reference proteome</keyword>
<accession>A0ABS1T5H6</accession>
<dbReference type="PANTHER" id="PTHR30146">
    <property type="entry name" value="LACI-RELATED TRANSCRIPTIONAL REPRESSOR"/>
    <property type="match status" value="1"/>
</dbReference>
<evidence type="ECO:0000313" key="6">
    <source>
        <dbReference type="EMBL" id="MBL4934593.1"/>
    </source>
</evidence>
<keyword evidence="3" id="KW-0804">Transcription</keyword>
<proteinExistence type="predicted"/>
<evidence type="ECO:0000256" key="3">
    <source>
        <dbReference type="ARBA" id="ARBA00023163"/>
    </source>
</evidence>
<dbReference type="CDD" id="cd06267">
    <property type="entry name" value="PBP1_LacI_sugar_binding-like"/>
    <property type="match status" value="1"/>
</dbReference>
<keyword evidence="2 6" id="KW-0238">DNA-binding</keyword>
<dbReference type="PANTHER" id="PTHR30146:SF109">
    <property type="entry name" value="HTH-TYPE TRANSCRIPTIONAL REGULATOR GALS"/>
    <property type="match status" value="1"/>
</dbReference>
<evidence type="ECO:0000256" key="2">
    <source>
        <dbReference type="ARBA" id="ARBA00023125"/>
    </source>
</evidence>
<evidence type="ECO:0000313" key="7">
    <source>
        <dbReference type="Proteomes" id="UP000632377"/>
    </source>
</evidence>
<dbReference type="GO" id="GO:0003677">
    <property type="term" value="F:DNA binding"/>
    <property type="evidence" value="ECO:0007669"/>
    <property type="project" value="UniProtKB-KW"/>
</dbReference>
<evidence type="ECO:0000256" key="1">
    <source>
        <dbReference type="ARBA" id="ARBA00023015"/>
    </source>
</evidence>
<dbReference type="RefSeq" id="WP_202747223.1">
    <property type="nucleotide sequence ID" value="NZ_JAESWC010000001.1"/>
</dbReference>
<dbReference type="InterPro" id="IPR001387">
    <property type="entry name" value="Cro/C1-type_HTH"/>
</dbReference>
<sequence length="338" mass="37458">MISIRDVASRCGVSTATVSKALNGYSDISKDTKEKVLKAAEELGYFPNSVARTLKTNKSNNIGVLFNDGTHSGLTHDYFSGILESFKVGVEKRGYDVTFINNNIGDKKMNYLEHCRYRGVDGIFIACVDFNSPAVMQLVSSELPVVTLDHKFNNRSAIISDNILGIHDLVSYIYSQGHRKIAFIHGESTSVTQSRLISFYRTIEEYGLNIPEEYVRQGIYHRADATAKITKELLDLSDRPTCIIFPDDFSAIGGINMIHERGLSITKDISVAGYDGILLSKVLSPELTTYKQDTEALGQKSAEKLISHIEKPKTTLPETIMVKGQLLTGESVGQLKNY</sequence>
<name>A0ABS1T5H6_9CLOT</name>
<dbReference type="SMART" id="SM00354">
    <property type="entry name" value="HTH_LACI"/>
    <property type="match status" value="1"/>
</dbReference>
<reference evidence="6 7" key="1">
    <citation type="submission" date="2021-01" db="EMBL/GenBank/DDBJ databases">
        <title>Genome public.</title>
        <authorList>
            <person name="Liu C."/>
            <person name="Sun Q."/>
        </authorList>
    </citation>
    <scope>NUCLEOTIDE SEQUENCE [LARGE SCALE GENOMIC DNA]</scope>
    <source>
        <strain evidence="6 7">YIM B02515</strain>
    </source>
</reference>
<feature type="domain" description="HTH cro/C1-type" evidence="5">
    <location>
        <begin position="2"/>
        <end position="46"/>
    </location>
</feature>
<feature type="domain" description="HTH lacI-type" evidence="4">
    <location>
        <begin position="2"/>
        <end position="56"/>
    </location>
</feature>
<dbReference type="PROSITE" id="PS50943">
    <property type="entry name" value="HTH_CROC1"/>
    <property type="match status" value="1"/>
</dbReference>